<dbReference type="Proteomes" id="UP001220530">
    <property type="component" value="Chromosome"/>
</dbReference>
<organism evidence="1 2">
    <name type="scientific">Devosia algicola</name>
    <dbReference type="NCBI Taxonomy" id="3026418"/>
    <lineage>
        <taxon>Bacteria</taxon>
        <taxon>Pseudomonadati</taxon>
        <taxon>Pseudomonadota</taxon>
        <taxon>Alphaproteobacteria</taxon>
        <taxon>Hyphomicrobiales</taxon>
        <taxon>Devosiaceae</taxon>
        <taxon>Devosia</taxon>
    </lineage>
</organism>
<dbReference type="RefSeq" id="WP_282220051.1">
    <property type="nucleotide sequence ID" value="NZ_CP118246.1"/>
</dbReference>
<evidence type="ECO:0000313" key="1">
    <source>
        <dbReference type="EMBL" id="WDR03661.1"/>
    </source>
</evidence>
<keyword evidence="2" id="KW-1185">Reference proteome</keyword>
<evidence type="ECO:0000313" key="2">
    <source>
        <dbReference type="Proteomes" id="UP001220530"/>
    </source>
</evidence>
<gene>
    <name evidence="1" type="ORF">PSQ19_06210</name>
</gene>
<dbReference type="EMBL" id="CP118246">
    <property type="protein sequence ID" value="WDR03661.1"/>
    <property type="molecule type" value="Genomic_DNA"/>
</dbReference>
<accession>A0ABY7YQY0</accession>
<reference evidence="1 2" key="1">
    <citation type="submission" date="2023-02" db="EMBL/GenBank/DDBJ databases">
        <title>Devosia algicola sp. nov., isolated from the phycosphere of marine algae.</title>
        <authorList>
            <person name="Kim J.M."/>
            <person name="Lee J.K."/>
            <person name="Choi B.J."/>
            <person name="Bayburt H."/>
            <person name="Jeon C.O."/>
        </authorList>
    </citation>
    <scope>NUCLEOTIDE SEQUENCE [LARGE SCALE GENOMIC DNA]</scope>
    <source>
        <strain evidence="1 2">G20-9</strain>
    </source>
</reference>
<sequence>MATPDPDYKITTYRSENAPTGKEWCARVQHPRTQLHVFFEAPSEAEVISLATEFWERQRKEREAAWARIDEARAKRAAAIAEKKAKVVA</sequence>
<name>A0ABY7YQY0_9HYPH</name>
<protein>
    <submittedName>
        <fullName evidence="1">Uncharacterized protein</fullName>
    </submittedName>
</protein>
<proteinExistence type="predicted"/>